<protein>
    <recommendedName>
        <fullName evidence="3">AraC family transcriptional regulator</fullName>
    </recommendedName>
</protein>
<accession>A0A1H8NAM7</accession>
<evidence type="ECO:0008006" key="3">
    <source>
        <dbReference type="Google" id="ProtNLM"/>
    </source>
</evidence>
<dbReference type="NCBIfam" id="NF045650">
    <property type="entry name" value="CD1247_Nterm"/>
    <property type="match status" value="1"/>
</dbReference>
<keyword evidence="2" id="KW-1185">Reference proteome</keyword>
<name>A0A1H8NAM7_9FIRM</name>
<dbReference type="OrthoDB" id="2381377at2"/>
<evidence type="ECO:0000313" key="1">
    <source>
        <dbReference type="EMBL" id="SEO26670.1"/>
    </source>
</evidence>
<dbReference type="InterPro" id="IPR054688">
    <property type="entry name" value="CD1247_N"/>
</dbReference>
<organism evidence="1 2">
    <name type="scientific">Propionispora vibrioides</name>
    <dbReference type="NCBI Taxonomy" id="112903"/>
    <lineage>
        <taxon>Bacteria</taxon>
        <taxon>Bacillati</taxon>
        <taxon>Bacillota</taxon>
        <taxon>Negativicutes</taxon>
        <taxon>Selenomonadales</taxon>
        <taxon>Sporomusaceae</taxon>
        <taxon>Propionispora</taxon>
    </lineage>
</organism>
<reference evidence="1 2" key="1">
    <citation type="submission" date="2016-10" db="EMBL/GenBank/DDBJ databases">
        <authorList>
            <person name="de Groot N.N."/>
        </authorList>
    </citation>
    <scope>NUCLEOTIDE SEQUENCE [LARGE SCALE GENOMIC DNA]</scope>
    <source>
        <strain evidence="1 2">DSM 13305</strain>
    </source>
</reference>
<dbReference type="STRING" id="112903.SAMN04490178_10125"/>
<gene>
    <name evidence="1" type="ORF">SAMN04490178_10125</name>
</gene>
<dbReference type="EMBL" id="FODY01000001">
    <property type="protein sequence ID" value="SEO26670.1"/>
    <property type="molecule type" value="Genomic_DNA"/>
</dbReference>
<proteinExistence type="predicted"/>
<dbReference type="AlphaFoldDB" id="A0A1H8NAM7"/>
<sequence>MGNLKERVAYLQGLTQGLSINEHSAEGKLILNIIEVLDEVADEFDDMALAHNDLEEYVETIDEDLTELEEVYDDDKNYVEVDCPHCHERVSFESDILEEPGEVEVTCPYCGDVVYNSYDFDETNPVHIGSVTSVGDMRQTIHPGI</sequence>
<dbReference type="Proteomes" id="UP000198847">
    <property type="component" value="Unassembled WGS sequence"/>
</dbReference>
<dbReference type="RefSeq" id="WP_091743367.1">
    <property type="nucleotide sequence ID" value="NZ_FODY01000001.1"/>
</dbReference>
<evidence type="ECO:0000313" key="2">
    <source>
        <dbReference type="Proteomes" id="UP000198847"/>
    </source>
</evidence>